<proteinExistence type="predicted"/>
<dbReference type="InterPro" id="IPR051706">
    <property type="entry name" value="Glycosyltransferase_domain"/>
</dbReference>
<dbReference type="InterPro" id="IPR029044">
    <property type="entry name" value="Nucleotide-diphossugar_trans"/>
</dbReference>
<name>X0YQB1_9ZZZZ</name>
<evidence type="ECO:0000256" key="1">
    <source>
        <dbReference type="ARBA" id="ARBA00022679"/>
    </source>
</evidence>
<dbReference type="Gene3D" id="3.90.550.20">
    <property type="match status" value="1"/>
</dbReference>
<dbReference type="GO" id="GO:0016020">
    <property type="term" value="C:membrane"/>
    <property type="evidence" value="ECO:0007669"/>
    <property type="project" value="GOC"/>
</dbReference>
<dbReference type="GO" id="GO:0051999">
    <property type="term" value="P:mannosyl-inositol phosphorylceramide biosynthetic process"/>
    <property type="evidence" value="ECO:0007669"/>
    <property type="project" value="TreeGrafter"/>
</dbReference>
<protein>
    <recommendedName>
        <fullName evidence="3">Alpha 1,4-glycosyltransferase domain-containing protein</fullName>
    </recommendedName>
</protein>
<dbReference type="EMBL" id="BARS01050687">
    <property type="protein sequence ID" value="GAG50628.1"/>
    <property type="molecule type" value="Genomic_DNA"/>
</dbReference>
<evidence type="ECO:0008006" key="3">
    <source>
        <dbReference type="Google" id="ProtNLM"/>
    </source>
</evidence>
<comment type="caution">
    <text evidence="2">The sequence shown here is derived from an EMBL/GenBank/DDBJ whole genome shotgun (WGS) entry which is preliminary data.</text>
</comment>
<dbReference type="PANTHER" id="PTHR32385">
    <property type="entry name" value="MANNOSYL PHOSPHORYLINOSITOL CERAMIDE SYNTHASE"/>
    <property type="match status" value="1"/>
</dbReference>
<dbReference type="InterPro" id="IPR007577">
    <property type="entry name" value="GlycoTrfase_DXD_sugar-bd_CS"/>
</dbReference>
<organism evidence="2">
    <name type="scientific">marine sediment metagenome</name>
    <dbReference type="NCBI Taxonomy" id="412755"/>
    <lineage>
        <taxon>unclassified sequences</taxon>
        <taxon>metagenomes</taxon>
        <taxon>ecological metagenomes</taxon>
    </lineage>
</organism>
<dbReference type="Pfam" id="PF04488">
    <property type="entry name" value="Gly_transf_sug"/>
    <property type="match status" value="1"/>
</dbReference>
<sequence length="183" mass="20806">HCFWTEEDLEFPLVNQAQYEAIPRWNGKVDVIRYELLYRYGGLYMDCDSLCLRPLGDDFSDADFLAVYMNERARPGRLSNGIIGCTPGHPMMKEVVDAVGEVSLETCRAKPSWMVTGPVLLTRVIAKYRDRPGVHFLPSYTFLPTFSDGTRCSDEQYQRAYARHLWTSTHRCQAIGATGEGNP</sequence>
<gene>
    <name evidence="2" type="ORF">S01H1_75620</name>
</gene>
<dbReference type="AlphaFoldDB" id="X0YQB1"/>
<keyword evidence="1" id="KW-0808">Transferase</keyword>
<feature type="non-terminal residue" evidence="2">
    <location>
        <position position="1"/>
    </location>
</feature>
<dbReference type="SUPFAM" id="SSF53448">
    <property type="entry name" value="Nucleotide-diphospho-sugar transferases"/>
    <property type="match status" value="1"/>
</dbReference>
<dbReference type="PANTHER" id="PTHR32385:SF15">
    <property type="entry name" value="INOSITOL PHOSPHOCERAMIDE MANNOSYLTRANSFERASE 1"/>
    <property type="match status" value="1"/>
</dbReference>
<evidence type="ECO:0000313" key="2">
    <source>
        <dbReference type="EMBL" id="GAG50628.1"/>
    </source>
</evidence>
<accession>X0YQB1</accession>
<reference evidence="2" key="1">
    <citation type="journal article" date="2014" name="Front. Microbiol.">
        <title>High frequency of phylogenetically diverse reductive dehalogenase-homologous genes in deep subseafloor sedimentary metagenomes.</title>
        <authorList>
            <person name="Kawai M."/>
            <person name="Futagami T."/>
            <person name="Toyoda A."/>
            <person name="Takaki Y."/>
            <person name="Nishi S."/>
            <person name="Hori S."/>
            <person name="Arai W."/>
            <person name="Tsubouchi T."/>
            <person name="Morono Y."/>
            <person name="Uchiyama I."/>
            <person name="Ito T."/>
            <person name="Fujiyama A."/>
            <person name="Inagaki F."/>
            <person name="Takami H."/>
        </authorList>
    </citation>
    <scope>NUCLEOTIDE SEQUENCE</scope>
    <source>
        <strain evidence="2">Expedition CK06-06</strain>
    </source>
</reference>
<dbReference type="GO" id="GO:0000030">
    <property type="term" value="F:mannosyltransferase activity"/>
    <property type="evidence" value="ECO:0007669"/>
    <property type="project" value="TreeGrafter"/>
</dbReference>